<dbReference type="Gene3D" id="2.60.120.620">
    <property type="entry name" value="q2cbj1_9rhob like domain"/>
    <property type="match status" value="1"/>
</dbReference>
<evidence type="ECO:0000259" key="6">
    <source>
        <dbReference type="PROSITE" id="PS51471"/>
    </source>
</evidence>
<dbReference type="PROSITE" id="PS51471">
    <property type="entry name" value="FE2OG_OXY"/>
    <property type="match status" value="1"/>
</dbReference>
<evidence type="ECO:0000256" key="2">
    <source>
        <dbReference type="ARBA" id="ARBA00022723"/>
    </source>
</evidence>
<organism evidence="7 8">
    <name type="scientific">Saprolegnia parasitica (strain CBS 223.65)</name>
    <dbReference type="NCBI Taxonomy" id="695850"/>
    <lineage>
        <taxon>Eukaryota</taxon>
        <taxon>Sar</taxon>
        <taxon>Stramenopiles</taxon>
        <taxon>Oomycota</taxon>
        <taxon>Saprolegniomycetes</taxon>
        <taxon>Saprolegniales</taxon>
        <taxon>Saprolegniaceae</taxon>
        <taxon>Saprolegnia</taxon>
    </lineage>
</organism>
<evidence type="ECO:0000256" key="5">
    <source>
        <dbReference type="ARBA" id="ARBA00023004"/>
    </source>
</evidence>
<keyword evidence="2" id="KW-0479">Metal-binding</keyword>
<evidence type="ECO:0000256" key="1">
    <source>
        <dbReference type="ARBA" id="ARBA00001961"/>
    </source>
</evidence>
<dbReference type="STRING" id="695850.A0A067BNJ8"/>
<dbReference type="RefSeq" id="XP_012209467.1">
    <property type="nucleotide sequence ID" value="XM_012354077.1"/>
</dbReference>
<dbReference type="OMA" id="WHGSCEV"/>
<reference evidence="7 8" key="1">
    <citation type="journal article" date="2013" name="PLoS Genet.">
        <title>Distinctive expansion of potential virulence genes in the genome of the oomycete fish pathogen Saprolegnia parasitica.</title>
        <authorList>
            <person name="Jiang R.H."/>
            <person name="de Bruijn I."/>
            <person name="Haas B.J."/>
            <person name="Belmonte R."/>
            <person name="Lobach L."/>
            <person name="Christie J."/>
            <person name="van den Ackerveken G."/>
            <person name="Bottin A."/>
            <person name="Bulone V."/>
            <person name="Diaz-Moreno S.M."/>
            <person name="Dumas B."/>
            <person name="Fan L."/>
            <person name="Gaulin E."/>
            <person name="Govers F."/>
            <person name="Grenville-Briggs L.J."/>
            <person name="Horner N.R."/>
            <person name="Levin J.Z."/>
            <person name="Mammella M."/>
            <person name="Meijer H.J."/>
            <person name="Morris P."/>
            <person name="Nusbaum C."/>
            <person name="Oome S."/>
            <person name="Phillips A.J."/>
            <person name="van Rooyen D."/>
            <person name="Rzeszutek E."/>
            <person name="Saraiva M."/>
            <person name="Secombes C.J."/>
            <person name="Seidl M.F."/>
            <person name="Snel B."/>
            <person name="Stassen J.H."/>
            <person name="Sykes S."/>
            <person name="Tripathy S."/>
            <person name="van den Berg H."/>
            <person name="Vega-Arreguin J.C."/>
            <person name="Wawra S."/>
            <person name="Young S.K."/>
            <person name="Zeng Q."/>
            <person name="Dieguez-Uribeondo J."/>
            <person name="Russ C."/>
            <person name="Tyler B.M."/>
            <person name="van West P."/>
        </authorList>
    </citation>
    <scope>NUCLEOTIDE SEQUENCE [LARGE SCALE GENOMIC DNA]</scope>
    <source>
        <strain evidence="7 8">CBS 223.65</strain>
    </source>
</reference>
<evidence type="ECO:0000313" key="7">
    <source>
        <dbReference type="EMBL" id="KDO19808.1"/>
    </source>
</evidence>
<dbReference type="GO" id="GO:0031418">
    <property type="term" value="F:L-ascorbic acid binding"/>
    <property type="evidence" value="ECO:0007669"/>
    <property type="project" value="InterPro"/>
</dbReference>
<dbReference type="FunFam" id="2.60.120.620:FF:000017">
    <property type="entry name" value="Transmembrane prolyl 4-hydroxylase"/>
    <property type="match status" value="1"/>
</dbReference>
<dbReference type="AlphaFoldDB" id="A0A067BNJ8"/>
<dbReference type="PANTHER" id="PTHR10869:SF246">
    <property type="entry name" value="TRANSMEMBRANE PROLYL 4-HYDROXYLASE"/>
    <property type="match status" value="1"/>
</dbReference>
<dbReference type="GeneID" id="24136462"/>
<dbReference type="InterPro" id="IPR005123">
    <property type="entry name" value="Oxoglu/Fe-dep_dioxygenase_dom"/>
</dbReference>
<keyword evidence="8" id="KW-1185">Reference proteome</keyword>
<proteinExistence type="predicted"/>
<accession>A0A067BNJ8</accession>
<keyword evidence="5" id="KW-0408">Iron</keyword>
<sequence>MRSTQVHALTLLVAVAIGLYSISPPTLVDYKHLIASLLAPAIHFEVDPAFNVSACKAAAAPHLSNTTFVRGFHVLCLAATANNTIQGLVYEDGVLGYPSYYTTARDIHELLRALPRSSFEDVDDVQWKQPPQFYAPDGELLTIIDQLLDYNIVYLFEGGQFIWPGLCVGHRRVVPDLPGLGDVVLETLSMQPLVLAVDRFLHNDEIDAIVELALPHLAASTVKLQDGDEDKPASEWRTSSQYFLPSTESPILAQIDDRVEALVKVHKTHQEPVQVLRYEKTQKYDHHTDYFDANMYDNSPEFQEYLHHGFKNRMITVFWYMSDVADGGHTAFPRAGGRPQPDSMTDCTKGLLVAPKKGKVIVFYSMLPDGSLDPMSLHGGCPVRDGVKYSGNKWVWNKPR</sequence>
<dbReference type="GO" id="GO:0005783">
    <property type="term" value="C:endoplasmic reticulum"/>
    <property type="evidence" value="ECO:0007669"/>
    <property type="project" value="TreeGrafter"/>
</dbReference>
<protein>
    <recommendedName>
        <fullName evidence="6">Fe2OG dioxygenase domain-containing protein</fullName>
    </recommendedName>
</protein>
<dbReference type="Pfam" id="PF13640">
    <property type="entry name" value="2OG-FeII_Oxy_3"/>
    <property type="match status" value="1"/>
</dbReference>
<dbReference type="SMART" id="SM00702">
    <property type="entry name" value="P4Hc"/>
    <property type="match status" value="1"/>
</dbReference>
<dbReference type="GO" id="GO:0005506">
    <property type="term" value="F:iron ion binding"/>
    <property type="evidence" value="ECO:0007669"/>
    <property type="project" value="InterPro"/>
</dbReference>
<evidence type="ECO:0000256" key="4">
    <source>
        <dbReference type="ARBA" id="ARBA00023002"/>
    </source>
</evidence>
<dbReference type="PANTHER" id="PTHR10869">
    <property type="entry name" value="PROLYL 4-HYDROXYLASE ALPHA SUBUNIT"/>
    <property type="match status" value="1"/>
</dbReference>
<dbReference type="KEGG" id="spar:SPRG_14670"/>
<dbReference type="InterPro" id="IPR045054">
    <property type="entry name" value="P4HA-like"/>
</dbReference>
<keyword evidence="4" id="KW-0560">Oxidoreductase</keyword>
<dbReference type="OrthoDB" id="420380at2759"/>
<comment type="cofactor">
    <cofactor evidence="1">
        <name>L-ascorbate</name>
        <dbReference type="ChEBI" id="CHEBI:38290"/>
    </cofactor>
</comment>
<feature type="domain" description="Fe2OG dioxygenase" evidence="6">
    <location>
        <begin position="269"/>
        <end position="400"/>
    </location>
</feature>
<gene>
    <name evidence="7" type="ORF">SPRG_14670</name>
</gene>
<dbReference type="EMBL" id="KK583333">
    <property type="protein sequence ID" value="KDO19808.1"/>
    <property type="molecule type" value="Genomic_DNA"/>
</dbReference>
<dbReference type="GO" id="GO:0004656">
    <property type="term" value="F:procollagen-proline 4-dioxygenase activity"/>
    <property type="evidence" value="ECO:0007669"/>
    <property type="project" value="TreeGrafter"/>
</dbReference>
<name>A0A067BNJ8_SAPPC</name>
<dbReference type="VEuPathDB" id="FungiDB:SPRG_14670"/>
<keyword evidence="3" id="KW-0223">Dioxygenase</keyword>
<evidence type="ECO:0000256" key="3">
    <source>
        <dbReference type="ARBA" id="ARBA00022964"/>
    </source>
</evidence>
<evidence type="ECO:0000313" key="8">
    <source>
        <dbReference type="Proteomes" id="UP000030745"/>
    </source>
</evidence>
<dbReference type="InterPro" id="IPR006620">
    <property type="entry name" value="Pro_4_hyd_alph"/>
</dbReference>
<dbReference type="Proteomes" id="UP000030745">
    <property type="component" value="Unassembled WGS sequence"/>
</dbReference>
<dbReference type="InterPro" id="IPR044862">
    <property type="entry name" value="Pro_4_hyd_alph_FE2OG_OXY"/>
</dbReference>